<protein>
    <submittedName>
        <fullName evidence="3">Uncharacterized protein</fullName>
    </submittedName>
</protein>
<keyword evidence="2" id="KW-0472">Membrane</keyword>
<gene>
    <name evidence="3" type="ORF">CDAR_86041</name>
</gene>
<feature type="region of interest" description="Disordered" evidence="1">
    <location>
        <begin position="43"/>
        <end position="83"/>
    </location>
</feature>
<organism evidence="3 4">
    <name type="scientific">Caerostris darwini</name>
    <dbReference type="NCBI Taxonomy" id="1538125"/>
    <lineage>
        <taxon>Eukaryota</taxon>
        <taxon>Metazoa</taxon>
        <taxon>Ecdysozoa</taxon>
        <taxon>Arthropoda</taxon>
        <taxon>Chelicerata</taxon>
        <taxon>Arachnida</taxon>
        <taxon>Araneae</taxon>
        <taxon>Araneomorphae</taxon>
        <taxon>Entelegynae</taxon>
        <taxon>Araneoidea</taxon>
        <taxon>Araneidae</taxon>
        <taxon>Caerostris</taxon>
    </lineage>
</organism>
<keyword evidence="4" id="KW-1185">Reference proteome</keyword>
<accession>A0AAV4V4E6</accession>
<dbReference type="Proteomes" id="UP001054837">
    <property type="component" value="Unassembled WGS sequence"/>
</dbReference>
<evidence type="ECO:0000313" key="3">
    <source>
        <dbReference type="EMBL" id="GIY64854.1"/>
    </source>
</evidence>
<proteinExistence type="predicted"/>
<keyword evidence="2" id="KW-0812">Transmembrane</keyword>
<name>A0AAV4V4E6_9ARAC</name>
<dbReference type="AlphaFoldDB" id="A0AAV4V4E6"/>
<evidence type="ECO:0000256" key="1">
    <source>
        <dbReference type="SAM" id="MobiDB-lite"/>
    </source>
</evidence>
<keyword evidence="2" id="KW-1133">Transmembrane helix</keyword>
<dbReference type="EMBL" id="BPLQ01012352">
    <property type="protein sequence ID" value="GIY64854.1"/>
    <property type="molecule type" value="Genomic_DNA"/>
</dbReference>
<reference evidence="3 4" key="1">
    <citation type="submission" date="2021-06" db="EMBL/GenBank/DDBJ databases">
        <title>Caerostris darwini draft genome.</title>
        <authorList>
            <person name="Kono N."/>
            <person name="Arakawa K."/>
        </authorList>
    </citation>
    <scope>NUCLEOTIDE SEQUENCE [LARGE SCALE GENOMIC DNA]</scope>
</reference>
<evidence type="ECO:0000313" key="4">
    <source>
        <dbReference type="Proteomes" id="UP001054837"/>
    </source>
</evidence>
<feature type="compositionally biased region" description="Polar residues" evidence="1">
    <location>
        <begin position="72"/>
        <end position="83"/>
    </location>
</feature>
<comment type="caution">
    <text evidence="3">The sequence shown here is derived from an EMBL/GenBank/DDBJ whole genome shotgun (WGS) entry which is preliminary data.</text>
</comment>
<feature type="transmembrane region" description="Helical" evidence="2">
    <location>
        <begin position="23"/>
        <end position="42"/>
    </location>
</feature>
<evidence type="ECO:0000256" key="2">
    <source>
        <dbReference type="SAM" id="Phobius"/>
    </source>
</evidence>
<sequence>MKIASAAVASFQADFECQERHSYWIFFFSLLFVFSNTTAQLVDSSGSVTSAPPPAETSDNVRDAPSLGKQPATGTSFCPTAII</sequence>